<dbReference type="EMBL" id="PVZC01000008">
    <property type="protein sequence ID" value="PRX96076.1"/>
    <property type="molecule type" value="Genomic_DNA"/>
</dbReference>
<dbReference type="AlphaFoldDB" id="A0A2T0PXF6"/>
<keyword evidence="4" id="KW-1185">Reference proteome</keyword>
<dbReference type="OrthoDB" id="4368010at2"/>
<feature type="domain" description="Protein kinase" evidence="1">
    <location>
        <begin position="100"/>
        <end position="354"/>
    </location>
</feature>
<dbReference type="GO" id="GO:0004672">
    <property type="term" value="F:protein kinase activity"/>
    <property type="evidence" value="ECO:0007669"/>
    <property type="project" value="InterPro"/>
</dbReference>
<evidence type="ECO:0000313" key="4">
    <source>
        <dbReference type="Proteomes" id="UP000237846"/>
    </source>
</evidence>
<protein>
    <recommendedName>
        <fullName evidence="5">Protein kinase domain-containing protein</fullName>
    </recommendedName>
</protein>
<dbReference type="InterPro" id="IPR036869">
    <property type="entry name" value="J_dom_sf"/>
</dbReference>
<sequence>MTAEPSGAAEPFDAAVRTVLRAASARELFGPPGPAHRERARARYRELARAVHPDQAPPGRRAEATEAFTRLAARWAEHCLAAAVGTDEEFTLRTARGEYRVEARPEASGEMADLFPARRAGDDERLLLKLPRGADCNDLMATEAEALTLLHTGGDPRFRPYAPRLVETFRHRDGDDGTERRANVLQRLDGFRSLAEVRDAFPGGVDPRDAAWMWRRLLVGIGWAHRAGVIHGAVLPEHVLIHPDDHGLALVDWCYAVVRTGRITAIVSRYADWYPPEVAERRPAVPATDIALATRCMVELIGERIPPEMRAFARGCSLPAAERRPKDAWRLLAEFDDLLDRLYGPRVFRPFALP</sequence>
<dbReference type="Gene3D" id="1.10.510.10">
    <property type="entry name" value="Transferase(Phosphotransferase) domain 1"/>
    <property type="match status" value="1"/>
</dbReference>
<feature type="domain" description="J" evidence="2">
    <location>
        <begin position="24"/>
        <end position="100"/>
    </location>
</feature>
<dbReference type="PROSITE" id="PS50011">
    <property type="entry name" value="PROTEIN_KINASE_DOM"/>
    <property type="match status" value="1"/>
</dbReference>
<dbReference type="PROSITE" id="PS50076">
    <property type="entry name" value="DNAJ_2"/>
    <property type="match status" value="1"/>
</dbReference>
<name>A0A2T0PXF6_9ACTN</name>
<dbReference type="RefSeq" id="WP_106250688.1">
    <property type="nucleotide sequence ID" value="NZ_PVZC01000008.1"/>
</dbReference>
<dbReference type="InterPro" id="IPR011009">
    <property type="entry name" value="Kinase-like_dom_sf"/>
</dbReference>
<dbReference type="InterPro" id="IPR001623">
    <property type="entry name" value="DnaJ_domain"/>
</dbReference>
<dbReference type="SUPFAM" id="SSF56112">
    <property type="entry name" value="Protein kinase-like (PK-like)"/>
    <property type="match status" value="1"/>
</dbReference>
<evidence type="ECO:0000313" key="3">
    <source>
        <dbReference type="EMBL" id="PRX96076.1"/>
    </source>
</evidence>
<dbReference type="SUPFAM" id="SSF46565">
    <property type="entry name" value="Chaperone J-domain"/>
    <property type="match status" value="1"/>
</dbReference>
<accession>A0A2T0PXF6</accession>
<organism evidence="3 4">
    <name type="scientific">Allonocardiopsis opalescens</name>
    <dbReference type="NCBI Taxonomy" id="1144618"/>
    <lineage>
        <taxon>Bacteria</taxon>
        <taxon>Bacillati</taxon>
        <taxon>Actinomycetota</taxon>
        <taxon>Actinomycetes</taxon>
        <taxon>Streptosporangiales</taxon>
        <taxon>Allonocardiopsis</taxon>
    </lineage>
</organism>
<dbReference type="Proteomes" id="UP000237846">
    <property type="component" value="Unassembled WGS sequence"/>
</dbReference>
<evidence type="ECO:0000259" key="2">
    <source>
        <dbReference type="PROSITE" id="PS50076"/>
    </source>
</evidence>
<comment type="caution">
    <text evidence="3">The sequence shown here is derived from an EMBL/GenBank/DDBJ whole genome shotgun (WGS) entry which is preliminary data.</text>
</comment>
<dbReference type="GO" id="GO:0005524">
    <property type="term" value="F:ATP binding"/>
    <property type="evidence" value="ECO:0007669"/>
    <property type="project" value="InterPro"/>
</dbReference>
<dbReference type="InterPro" id="IPR000719">
    <property type="entry name" value="Prot_kinase_dom"/>
</dbReference>
<reference evidence="3 4" key="1">
    <citation type="submission" date="2018-03" db="EMBL/GenBank/DDBJ databases">
        <title>Genomic Encyclopedia of Archaeal and Bacterial Type Strains, Phase II (KMG-II): from individual species to whole genera.</title>
        <authorList>
            <person name="Goeker M."/>
        </authorList>
    </citation>
    <scope>NUCLEOTIDE SEQUENCE [LARGE SCALE GENOMIC DNA]</scope>
    <source>
        <strain evidence="3 4">DSM 45601</strain>
    </source>
</reference>
<evidence type="ECO:0008006" key="5">
    <source>
        <dbReference type="Google" id="ProtNLM"/>
    </source>
</evidence>
<proteinExistence type="predicted"/>
<gene>
    <name evidence="3" type="ORF">CLV72_10880</name>
</gene>
<evidence type="ECO:0000259" key="1">
    <source>
        <dbReference type="PROSITE" id="PS50011"/>
    </source>
</evidence>